<evidence type="ECO:0008006" key="3">
    <source>
        <dbReference type="Google" id="ProtNLM"/>
    </source>
</evidence>
<protein>
    <recommendedName>
        <fullName evidence="3">Outer membrane protein beta-barrel domain-containing protein</fullName>
    </recommendedName>
</protein>
<dbReference type="RefSeq" id="WP_167694774.1">
    <property type="nucleotide sequence ID" value="NZ_CP118181.1"/>
</dbReference>
<evidence type="ECO:0000313" key="2">
    <source>
        <dbReference type="Proteomes" id="UP000778951"/>
    </source>
</evidence>
<proteinExistence type="predicted"/>
<comment type="caution">
    <text evidence="1">The sequence shown here is derived from an EMBL/GenBank/DDBJ whole genome shotgun (WGS) entry which is preliminary data.</text>
</comment>
<evidence type="ECO:0000313" key="1">
    <source>
        <dbReference type="EMBL" id="NIZ68685.1"/>
    </source>
</evidence>
<dbReference type="EMBL" id="JAATLM010000001">
    <property type="protein sequence ID" value="NIZ68685.1"/>
    <property type="molecule type" value="Genomic_DNA"/>
</dbReference>
<sequence length="249" mass="27476">MKSVSKFLLSSLFVGISLLGITSKVTAFEVGLGMRAGVEASFDVHWAGDQFMLGSGEGGWNVKYQHLPFTLNFTGGFFADFRFGECNNFAISPGFNFAVARRTTMDIKYTEDGAEATIKVSHSSFDLEVLAKFFLGIWYVGVGPGVTINTAPIFKDIADGGNFDLGRDFKQAYVGMNFVLDTGFYIPLGGYDNHNIMIGWRTAVDVTSFYHYFSMLSAMQDDRAYSLKANGMTLFSTALSVGYVYRFIN</sequence>
<name>A0A968GHE6_9SPIO</name>
<organism evidence="1 2">
    <name type="scientific">Entomospira culicis</name>
    <dbReference type="NCBI Taxonomy" id="2719989"/>
    <lineage>
        <taxon>Bacteria</taxon>
        <taxon>Pseudomonadati</taxon>
        <taxon>Spirochaetota</taxon>
        <taxon>Spirochaetia</taxon>
        <taxon>Spirochaetales</taxon>
        <taxon>Spirochaetaceae</taxon>
        <taxon>Entomospira</taxon>
    </lineage>
</organism>
<accession>A0A968GHE6</accession>
<dbReference type="Proteomes" id="UP000778951">
    <property type="component" value="Unassembled WGS sequence"/>
</dbReference>
<keyword evidence="2" id="KW-1185">Reference proteome</keyword>
<reference evidence="1" key="1">
    <citation type="submission" date="2020-03" db="EMBL/GenBank/DDBJ databases">
        <title>Spirochaetal bacteria isolated from arthropods constitute a novel genus Entomospira genus novum within the order Spirochaetales.</title>
        <authorList>
            <person name="Grana-Miraglia L."/>
            <person name="Sikutova S."/>
            <person name="Fingerle V."/>
            <person name="Sing A."/>
            <person name="Castillo-Ramirez S."/>
            <person name="Margos G."/>
            <person name="Rudolf I."/>
        </authorList>
    </citation>
    <scope>NUCLEOTIDE SEQUENCE</scope>
    <source>
        <strain evidence="1">BR149</strain>
    </source>
</reference>
<dbReference type="AlphaFoldDB" id="A0A968GHE6"/>
<gene>
    <name evidence="1" type="ORF">HCT48_00405</name>
</gene>